<protein>
    <submittedName>
        <fullName evidence="1">Uncharacterized protein</fullName>
    </submittedName>
</protein>
<dbReference type="RefSeq" id="WP_200591945.1">
    <property type="nucleotide sequence ID" value="NZ_JAEPBG010000004.1"/>
</dbReference>
<name>A0A934W7X4_9BURK</name>
<organism evidence="1 2">
    <name type="scientific">Noviherbaspirillum pedocola</name>
    <dbReference type="NCBI Taxonomy" id="2801341"/>
    <lineage>
        <taxon>Bacteria</taxon>
        <taxon>Pseudomonadati</taxon>
        <taxon>Pseudomonadota</taxon>
        <taxon>Betaproteobacteria</taxon>
        <taxon>Burkholderiales</taxon>
        <taxon>Oxalobacteraceae</taxon>
        <taxon>Noviherbaspirillum</taxon>
    </lineage>
</organism>
<evidence type="ECO:0000313" key="2">
    <source>
        <dbReference type="Proteomes" id="UP000622890"/>
    </source>
</evidence>
<keyword evidence="2" id="KW-1185">Reference proteome</keyword>
<proteinExistence type="predicted"/>
<evidence type="ECO:0000313" key="1">
    <source>
        <dbReference type="EMBL" id="MBK4735159.1"/>
    </source>
</evidence>
<dbReference type="Proteomes" id="UP000622890">
    <property type="component" value="Unassembled WGS sequence"/>
</dbReference>
<sequence>MSQTVVARFRDIADAQLARALLLAEGVAADDIEIDDPLPRAEPQGLARLFRLFSTEAEAADSAHDDGAAIKVVLDDMLDPGVVRQALTQIGAAEVRSEGSGFMPRVAGGRGLTAAFKRHYEQRYAATGASYSIYEPAYRYGASLIWEASDTTQEWQAVEEVARIGWQKRHRGSNWEHFRAAVCYGWSEARRHSLP</sequence>
<dbReference type="EMBL" id="JAEPBG010000004">
    <property type="protein sequence ID" value="MBK4735159.1"/>
    <property type="molecule type" value="Genomic_DNA"/>
</dbReference>
<comment type="caution">
    <text evidence="1">The sequence shown here is derived from an EMBL/GenBank/DDBJ whole genome shotgun (WGS) entry which is preliminary data.</text>
</comment>
<gene>
    <name evidence="1" type="ORF">JJB74_11105</name>
</gene>
<dbReference type="AlphaFoldDB" id="A0A934W7X4"/>
<accession>A0A934W7X4</accession>
<reference evidence="1" key="1">
    <citation type="submission" date="2021-01" db="EMBL/GenBank/DDBJ databases">
        <title>Genome sequence of strain Noviherbaspirillum sp. DKR-6.</title>
        <authorList>
            <person name="Chaudhary D.K."/>
        </authorList>
    </citation>
    <scope>NUCLEOTIDE SEQUENCE</scope>
    <source>
        <strain evidence="1">DKR-6</strain>
    </source>
</reference>